<accession>A0A4Q2UQ29</accession>
<dbReference type="RefSeq" id="WP_077919164.1">
    <property type="nucleotide sequence ID" value="NZ_SBLB01000001.1"/>
</dbReference>
<reference evidence="2 3" key="1">
    <citation type="submission" date="2019-01" db="EMBL/GenBank/DDBJ databases">
        <title>Spirosoma flava sp. nov., a propanil-degrading bacterium isolated from herbicide-contaminated soil.</title>
        <authorList>
            <person name="Zhang L."/>
            <person name="Jiang J.-D."/>
        </authorList>
    </citation>
    <scope>NUCLEOTIDE SEQUENCE [LARGE SCALE GENOMIC DNA]</scope>
    <source>
        <strain evidence="2 3">TY50</strain>
    </source>
</reference>
<evidence type="ECO:0008006" key="4">
    <source>
        <dbReference type="Google" id="ProtNLM"/>
    </source>
</evidence>
<comment type="caution">
    <text evidence="2">The sequence shown here is derived from an EMBL/GenBank/DDBJ whole genome shotgun (WGS) entry which is preliminary data.</text>
</comment>
<evidence type="ECO:0000313" key="3">
    <source>
        <dbReference type="Proteomes" id="UP000290407"/>
    </source>
</evidence>
<keyword evidence="3" id="KW-1185">Reference proteome</keyword>
<organism evidence="2 3">
    <name type="scientific">Spirosoma sordidisoli</name>
    <dbReference type="NCBI Taxonomy" id="2502893"/>
    <lineage>
        <taxon>Bacteria</taxon>
        <taxon>Pseudomonadati</taxon>
        <taxon>Bacteroidota</taxon>
        <taxon>Cytophagia</taxon>
        <taxon>Cytophagales</taxon>
        <taxon>Cytophagaceae</taxon>
        <taxon>Spirosoma</taxon>
    </lineage>
</organism>
<keyword evidence="1" id="KW-0732">Signal</keyword>
<dbReference type="AlphaFoldDB" id="A0A4Q2UQ29"/>
<feature type="chain" id="PRO_5020778230" description="DUF4843 domain-containing protein" evidence="1">
    <location>
        <begin position="20"/>
        <end position="163"/>
    </location>
</feature>
<proteinExistence type="predicted"/>
<evidence type="ECO:0000256" key="1">
    <source>
        <dbReference type="SAM" id="SignalP"/>
    </source>
</evidence>
<sequence>MKKIPGFIAGALALLMLHACDNSIDKVFDEETLVEFNEAILRTNATGRPYSITALPNSVTAGSSSVATINLVGRQRTSDLTVRVFVDPAATTASPNSYTLSNGGNVTIPGGPNGRNAGSLTVTVGRATSSTAPMANLVLVIDSTSTEFKPSQNYKRLGYSFRQ</sequence>
<dbReference type="EMBL" id="SBLB01000001">
    <property type="protein sequence ID" value="RYC71506.1"/>
    <property type="molecule type" value="Genomic_DNA"/>
</dbReference>
<protein>
    <recommendedName>
        <fullName evidence="4">DUF4843 domain-containing protein</fullName>
    </recommendedName>
</protein>
<name>A0A4Q2UQ29_9BACT</name>
<gene>
    <name evidence="2" type="ORF">EQG79_05035</name>
</gene>
<dbReference type="Proteomes" id="UP000290407">
    <property type="component" value="Unassembled WGS sequence"/>
</dbReference>
<evidence type="ECO:0000313" key="2">
    <source>
        <dbReference type="EMBL" id="RYC71506.1"/>
    </source>
</evidence>
<feature type="signal peptide" evidence="1">
    <location>
        <begin position="1"/>
        <end position="19"/>
    </location>
</feature>